<dbReference type="Pfam" id="PF00462">
    <property type="entry name" value="Glutaredoxin"/>
    <property type="match status" value="1"/>
</dbReference>
<dbReference type="InterPro" id="IPR036249">
    <property type="entry name" value="Thioredoxin-like_sf"/>
</dbReference>
<dbReference type="InterPro" id="IPR002109">
    <property type="entry name" value="Glutaredoxin"/>
</dbReference>
<dbReference type="Proteomes" id="UP000218418">
    <property type="component" value="Chromosome"/>
</dbReference>
<dbReference type="PROSITE" id="PS51354">
    <property type="entry name" value="GLUTAREDOXIN_2"/>
    <property type="match status" value="1"/>
</dbReference>
<proteinExistence type="predicted"/>
<gene>
    <name evidence="2" type="ORF">NIES267_65410</name>
</gene>
<feature type="domain" description="Glutaredoxin" evidence="1">
    <location>
        <begin position="5"/>
        <end position="58"/>
    </location>
</feature>
<reference evidence="2 3" key="1">
    <citation type="submission" date="2017-06" db="EMBL/GenBank/DDBJ databases">
        <title>Genome sequencing of cyanobaciteial culture collection at National Institute for Environmental Studies (NIES).</title>
        <authorList>
            <person name="Hirose Y."/>
            <person name="Shimura Y."/>
            <person name="Fujisawa T."/>
            <person name="Nakamura Y."/>
            <person name="Kawachi M."/>
        </authorList>
    </citation>
    <scope>NUCLEOTIDE SEQUENCE [LARGE SCALE GENOMIC DNA]</scope>
    <source>
        <strain evidence="2 3">NIES-267</strain>
    </source>
</reference>
<dbReference type="SUPFAM" id="SSF52833">
    <property type="entry name" value="Thioredoxin-like"/>
    <property type="match status" value="1"/>
</dbReference>
<dbReference type="AlphaFoldDB" id="A0A1Z4M0N2"/>
<accession>A0A1Z4M0N2</accession>
<dbReference type="Gene3D" id="3.40.30.10">
    <property type="entry name" value="Glutaredoxin"/>
    <property type="match status" value="1"/>
</dbReference>
<dbReference type="InterPro" id="IPR014025">
    <property type="entry name" value="Glutaredoxin_subgr"/>
</dbReference>
<evidence type="ECO:0000259" key="1">
    <source>
        <dbReference type="Pfam" id="PF00462"/>
    </source>
</evidence>
<dbReference type="CDD" id="cd02066">
    <property type="entry name" value="GRX_family"/>
    <property type="match status" value="1"/>
</dbReference>
<keyword evidence="3" id="KW-1185">Reference proteome</keyword>
<dbReference type="PRINTS" id="PR00160">
    <property type="entry name" value="GLUTAREDOXIN"/>
</dbReference>
<dbReference type="EMBL" id="AP018227">
    <property type="protein sequence ID" value="BAY87030.1"/>
    <property type="molecule type" value="Genomic_DNA"/>
</dbReference>
<name>A0A1Z4M0N2_9CYAN</name>
<evidence type="ECO:0000313" key="3">
    <source>
        <dbReference type="Proteomes" id="UP000218418"/>
    </source>
</evidence>
<organism evidence="2 3">
    <name type="scientific">Calothrix parasitica NIES-267</name>
    <dbReference type="NCBI Taxonomy" id="1973488"/>
    <lineage>
        <taxon>Bacteria</taxon>
        <taxon>Bacillati</taxon>
        <taxon>Cyanobacteriota</taxon>
        <taxon>Cyanophyceae</taxon>
        <taxon>Nostocales</taxon>
        <taxon>Calotrichaceae</taxon>
        <taxon>Calothrix</taxon>
    </lineage>
</organism>
<evidence type="ECO:0000313" key="2">
    <source>
        <dbReference type="EMBL" id="BAY87030.1"/>
    </source>
</evidence>
<protein>
    <submittedName>
        <fullName evidence="2">Glutaredoxin</fullName>
    </submittedName>
</protein>
<sequence>MTNQVTLFSKPNCNYCARAKAIFKRANINFQEYDVTINQRNADASVYLSGAATVPQIFSSRYITIN</sequence>